<evidence type="ECO:0000259" key="5">
    <source>
        <dbReference type="SMART" id="SM00796"/>
    </source>
</evidence>
<dbReference type="InterPro" id="IPR003778">
    <property type="entry name" value="CT_A_B"/>
</dbReference>
<evidence type="ECO:0000256" key="2">
    <source>
        <dbReference type="ARBA" id="ARBA00022801"/>
    </source>
</evidence>
<dbReference type="RefSeq" id="WP_007620292.1">
    <property type="nucleotide sequence ID" value="NZ_BANX01000014.1"/>
</dbReference>
<comment type="caution">
    <text evidence="7">The sequence shown here is derived from an EMBL/GenBank/DDBJ whole genome shotgun (WGS) entry which is preliminary data.</text>
</comment>
<dbReference type="InterPro" id="IPR003833">
    <property type="entry name" value="CT_C_D"/>
</dbReference>
<dbReference type="STRING" id="1223545.GS4_14_01150"/>
<evidence type="ECO:0000256" key="3">
    <source>
        <dbReference type="ARBA" id="ARBA00022840"/>
    </source>
</evidence>
<sequence length="528" mass="54838">MRELPAGLDAVLLDFGAEPDPAVAVRRSAAALRSAMAAGRLPEITDVIPAALTILVQAEIGSGVDTLGVHRALRDGPRRDDSPGVSTPSEIVVPVRYDGADLDAAADSVGLTVPQLVALHQDTTWRVQFMGFAPGFGYLVPTDDDNPLTRIGRRSESRPRVPAGSVAVAAGYSAVYPRESPGGWHLLGHTDIELWDETADPPALLAPGAVVRFTERDGRARREEQRRGHRRGRSTTDATGSLTVLATGPLATVQDLGRPGYAHLGVPRSGATDRTAAALANRLVGNPESAATVECTLGGLRVRADIDLLIAVTGADAPVSVDGRPVGTHGAQAVTAGAEVRVDVPPRGCRNYLAVRGGIDVSAVLGSRSTDILSDLGPAPLSAGAVVPIGTGASGWPSTMTAPADHRLDAVIDLDVHTGPRSALLADVDDLFVATWMVTPESNRVGVRLTRPEASPAPMVVHRADTGDPASEGIPHGAVQIPPSGRPVVFLADHPVTGGYPVAAVLTVTALDRAAQLVAGDQVRFRPR</sequence>
<dbReference type="SMART" id="SM00796">
    <property type="entry name" value="AHS1"/>
    <property type="match status" value="1"/>
</dbReference>
<evidence type="ECO:0000313" key="7">
    <source>
        <dbReference type="EMBL" id="GAC68283.1"/>
    </source>
</evidence>
<feature type="compositionally biased region" description="Basic and acidic residues" evidence="4">
    <location>
        <begin position="216"/>
        <end position="226"/>
    </location>
</feature>
<dbReference type="AlphaFoldDB" id="M0QIB0"/>
<dbReference type="InterPro" id="IPR052708">
    <property type="entry name" value="PxpC"/>
</dbReference>
<dbReference type="PANTHER" id="PTHR43309:SF3">
    <property type="entry name" value="5-OXOPROLINASE SUBUNIT C"/>
    <property type="match status" value="1"/>
</dbReference>
<evidence type="ECO:0000259" key="6">
    <source>
        <dbReference type="SMART" id="SM00797"/>
    </source>
</evidence>
<feature type="domain" description="Carboxyltransferase" evidence="5">
    <location>
        <begin position="1"/>
        <end position="205"/>
    </location>
</feature>
<dbReference type="eggNOG" id="COG2049">
    <property type="taxonomic scope" value="Bacteria"/>
</dbReference>
<reference evidence="7 8" key="1">
    <citation type="submission" date="2013-01" db="EMBL/GenBank/DDBJ databases">
        <title>Whole genome shotgun sequence of Gordonia soli NBRC 108243.</title>
        <authorList>
            <person name="Isaki-Nakamura S."/>
            <person name="Hosoyama A."/>
            <person name="Tsuchikane K."/>
            <person name="Ando Y."/>
            <person name="Baba S."/>
            <person name="Ohji S."/>
            <person name="Hamada M."/>
            <person name="Tamura T."/>
            <person name="Yamazoe A."/>
            <person name="Yamazaki S."/>
            <person name="Fujita N."/>
        </authorList>
    </citation>
    <scope>NUCLEOTIDE SEQUENCE [LARGE SCALE GENOMIC DNA]</scope>
    <source>
        <strain evidence="7 8">NBRC 108243</strain>
    </source>
</reference>
<evidence type="ECO:0000256" key="4">
    <source>
        <dbReference type="SAM" id="MobiDB-lite"/>
    </source>
</evidence>
<dbReference type="GO" id="GO:0005524">
    <property type="term" value="F:ATP binding"/>
    <property type="evidence" value="ECO:0007669"/>
    <property type="project" value="UniProtKB-KW"/>
</dbReference>
<dbReference type="eggNOG" id="COG1984">
    <property type="taxonomic scope" value="Bacteria"/>
</dbReference>
<organism evidence="7 8">
    <name type="scientific">Gordonia soli NBRC 108243</name>
    <dbReference type="NCBI Taxonomy" id="1223545"/>
    <lineage>
        <taxon>Bacteria</taxon>
        <taxon>Bacillati</taxon>
        <taxon>Actinomycetota</taxon>
        <taxon>Actinomycetes</taxon>
        <taxon>Mycobacteriales</taxon>
        <taxon>Gordoniaceae</taxon>
        <taxon>Gordonia</taxon>
    </lineage>
</organism>
<evidence type="ECO:0000256" key="1">
    <source>
        <dbReference type="ARBA" id="ARBA00022741"/>
    </source>
</evidence>
<dbReference type="PANTHER" id="PTHR43309">
    <property type="entry name" value="5-OXOPROLINASE SUBUNIT C"/>
    <property type="match status" value="1"/>
</dbReference>
<dbReference type="OrthoDB" id="9768696at2"/>
<keyword evidence="2" id="KW-0378">Hydrolase</keyword>
<dbReference type="SUPFAM" id="SSF50891">
    <property type="entry name" value="Cyclophilin-like"/>
    <property type="match status" value="2"/>
</dbReference>
<dbReference type="Pfam" id="PF02682">
    <property type="entry name" value="CT_C_D"/>
    <property type="match status" value="1"/>
</dbReference>
<dbReference type="Gene3D" id="2.40.100.10">
    <property type="entry name" value="Cyclophilin-like"/>
    <property type="match status" value="2"/>
</dbReference>
<feature type="domain" description="Carboxyltransferase" evidence="6">
    <location>
        <begin position="263"/>
        <end position="528"/>
    </location>
</feature>
<dbReference type="Gene3D" id="3.30.1360.40">
    <property type="match status" value="1"/>
</dbReference>
<evidence type="ECO:0008006" key="9">
    <source>
        <dbReference type="Google" id="ProtNLM"/>
    </source>
</evidence>
<evidence type="ECO:0000313" key="8">
    <source>
        <dbReference type="Proteomes" id="UP000011666"/>
    </source>
</evidence>
<dbReference type="InterPro" id="IPR029000">
    <property type="entry name" value="Cyclophilin-like_dom_sf"/>
</dbReference>
<gene>
    <name evidence="7" type="ORF">GS4_14_01150</name>
</gene>
<feature type="region of interest" description="Disordered" evidence="4">
    <location>
        <begin position="216"/>
        <end position="239"/>
    </location>
</feature>
<proteinExistence type="predicted"/>
<protein>
    <recommendedName>
        <fullName evidence="9">Carboxyltransferase domain-containing protein</fullName>
    </recommendedName>
</protein>
<keyword evidence="8" id="KW-1185">Reference proteome</keyword>
<dbReference type="SMART" id="SM00797">
    <property type="entry name" value="AHS2"/>
    <property type="match status" value="1"/>
</dbReference>
<dbReference type="GO" id="GO:0016787">
    <property type="term" value="F:hydrolase activity"/>
    <property type="evidence" value="ECO:0007669"/>
    <property type="project" value="UniProtKB-KW"/>
</dbReference>
<dbReference type="Pfam" id="PF02626">
    <property type="entry name" value="CT_A_B"/>
    <property type="match status" value="1"/>
</dbReference>
<dbReference type="EMBL" id="BANX01000014">
    <property type="protein sequence ID" value="GAC68283.1"/>
    <property type="molecule type" value="Genomic_DNA"/>
</dbReference>
<accession>M0QIB0</accession>
<dbReference type="Proteomes" id="UP000011666">
    <property type="component" value="Unassembled WGS sequence"/>
</dbReference>
<dbReference type="NCBIfam" id="TIGR00724">
    <property type="entry name" value="urea_amlyse_rel"/>
    <property type="match status" value="1"/>
</dbReference>
<keyword evidence="3" id="KW-0067">ATP-binding</keyword>
<keyword evidence="1" id="KW-0547">Nucleotide-binding</keyword>
<name>M0QIB0_9ACTN</name>